<dbReference type="PROSITE" id="PS50198">
    <property type="entry name" value="PPIC_PPIASE_2"/>
    <property type="match status" value="1"/>
</dbReference>
<evidence type="ECO:0000256" key="4">
    <source>
        <dbReference type="ARBA" id="ARBA00022692"/>
    </source>
</evidence>
<feature type="transmembrane region" description="Helical" evidence="12">
    <location>
        <begin position="12"/>
        <end position="35"/>
    </location>
</feature>
<dbReference type="SUPFAM" id="SSF54534">
    <property type="entry name" value="FKBP-like"/>
    <property type="match status" value="1"/>
</dbReference>
<dbReference type="EMBL" id="PEIB01000001">
    <property type="protein sequence ID" value="RXJ74707.1"/>
    <property type="molecule type" value="Genomic_DNA"/>
</dbReference>
<keyword evidence="6 12" id="KW-0472">Membrane</keyword>
<sequence length="631" mass="69599">MMERLREGANSFVVKIILALIIFSFVFAGVGNYLVGGTSTPAAKVGDREISRNDFEQVYQNERARMQNQAGEFFTALLGDPSYLAEFRRNVLDRMVNDVLLEEQASELGMRISDQQIKEAILAMPQFQQGGSFDNDMYKAALRRAGFTPESFAEYMRRELVREQLVSGLQGSEFVLKGELDSQYKLENQTRKVSTLTLPVSDFAAKADVTEQELQDYYQQNASQFVRPEKFKIAYVEVSGDSIADNAPVTDEEVQEYYEANKGTYSTAAQRKVSHILIEGDSDEAKQKAEALLSELKSGADFATLAKENSADTFSAEQGGQLDWFEAGVMDPEFEKASFAMSEKGQLSEVVQSSFGYHILKLDDLKDVVTKPLETVKAEIVEQLKQQHAAEKFYAMQTALSEKAFEMPDSLDDAAEAVNQSVVTTDWVSLDELSGSLSNPSVIRVLQSEEVKDDGLNSEAIELGSENIIVVRIEDTQPETILPFEDVSEQVKQKLSDEKGEKAAQALADSLVAELSEGKSDALNNSGYSFGESEVLERVSQQREVAQLAFTLGNPEEGQKRYGTTTNINGDIVVVALEAVNEPEAAQLTAANPLATRVERTLANTNISATLQQLKDKTGVTYLVSAAEQTE</sequence>
<reference evidence="14 15" key="1">
    <citation type="submission" date="2017-10" db="EMBL/GenBank/DDBJ databases">
        <title>Nyctiphanis sp. nov., isolated from the stomach of the euphausiid Nyctiphanes simplex (Hansen, 1911) in the Gulf of California.</title>
        <authorList>
            <person name="Gomez-Gil B."/>
            <person name="Aguilar-Mendez M."/>
            <person name="Lopez-Cortes A."/>
            <person name="Gomez-Gutierrez J."/>
            <person name="Roque A."/>
            <person name="Lang E."/>
            <person name="Gonzalez-Castillo A."/>
        </authorList>
    </citation>
    <scope>NUCLEOTIDE SEQUENCE [LARGE SCALE GENOMIC DNA]</scope>
    <source>
        <strain evidence="14 15">CAIM 600</strain>
    </source>
</reference>
<keyword evidence="11" id="KW-0697">Rotamase</keyword>
<comment type="caution">
    <text evidence="14">The sequence shown here is derived from an EMBL/GenBank/DDBJ whole genome shotgun (WGS) entry which is preliminary data.</text>
</comment>
<gene>
    <name evidence="14" type="ORF">CS022_00185</name>
</gene>
<dbReference type="AlphaFoldDB" id="A0A4Q0YTX0"/>
<dbReference type="SUPFAM" id="SSF109998">
    <property type="entry name" value="Triger factor/SurA peptide-binding domain-like"/>
    <property type="match status" value="1"/>
</dbReference>
<evidence type="ECO:0000256" key="8">
    <source>
        <dbReference type="ARBA" id="ARBA00038408"/>
    </source>
</evidence>
<dbReference type="Proteomes" id="UP000290287">
    <property type="component" value="Unassembled WGS sequence"/>
</dbReference>
<organism evidence="14 15">
    <name type="scientific">Veronia nyctiphanis</name>
    <dbReference type="NCBI Taxonomy" id="1278244"/>
    <lineage>
        <taxon>Bacteria</taxon>
        <taxon>Pseudomonadati</taxon>
        <taxon>Pseudomonadota</taxon>
        <taxon>Gammaproteobacteria</taxon>
        <taxon>Vibrionales</taxon>
        <taxon>Vibrionaceae</taxon>
        <taxon>Veronia</taxon>
    </lineage>
</organism>
<dbReference type="GO" id="GO:0003755">
    <property type="term" value="F:peptidyl-prolyl cis-trans isomerase activity"/>
    <property type="evidence" value="ECO:0007669"/>
    <property type="project" value="UniProtKB-KW"/>
</dbReference>
<evidence type="ECO:0000256" key="3">
    <source>
        <dbReference type="ARBA" id="ARBA00022519"/>
    </source>
</evidence>
<evidence type="ECO:0000259" key="13">
    <source>
        <dbReference type="PROSITE" id="PS50198"/>
    </source>
</evidence>
<keyword evidence="2" id="KW-1003">Cell membrane</keyword>
<evidence type="ECO:0000256" key="1">
    <source>
        <dbReference type="ARBA" id="ARBA00004382"/>
    </source>
</evidence>
<evidence type="ECO:0000313" key="15">
    <source>
        <dbReference type="Proteomes" id="UP000290287"/>
    </source>
</evidence>
<dbReference type="Pfam" id="PF13616">
    <property type="entry name" value="Rotamase_3"/>
    <property type="match status" value="1"/>
</dbReference>
<dbReference type="InterPro" id="IPR027304">
    <property type="entry name" value="Trigger_fact/SurA_dom_sf"/>
</dbReference>
<dbReference type="Gene3D" id="1.10.4030.10">
    <property type="entry name" value="Porin chaperone SurA, peptide-binding domain"/>
    <property type="match status" value="1"/>
</dbReference>
<keyword evidence="5 12" id="KW-1133">Transmembrane helix</keyword>
<proteinExistence type="inferred from homology"/>
<evidence type="ECO:0000256" key="7">
    <source>
        <dbReference type="ARBA" id="ARBA00023186"/>
    </source>
</evidence>
<keyword evidence="15" id="KW-1185">Reference proteome</keyword>
<name>A0A4Q0YTX0_9GAMM</name>
<keyword evidence="3" id="KW-0997">Cell inner membrane</keyword>
<evidence type="ECO:0000313" key="14">
    <source>
        <dbReference type="EMBL" id="RXJ74707.1"/>
    </source>
</evidence>
<accession>A0A4Q0YTX0</accession>
<comment type="subcellular location">
    <subcellularLocation>
        <location evidence="1">Cell inner membrane</location>
        <topology evidence="1">Single-pass type II membrane protein</topology>
        <orientation evidence="1">Periplasmic side</orientation>
    </subcellularLocation>
</comment>
<evidence type="ECO:0000256" key="6">
    <source>
        <dbReference type="ARBA" id="ARBA00023136"/>
    </source>
</evidence>
<comment type="similarity">
    <text evidence="8">Belongs to the PpiD chaperone family.</text>
</comment>
<feature type="domain" description="PpiC" evidence="13">
    <location>
        <begin position="268"/>
        <end position="364"/>
    </location>
</feature>
<keyword evidence="11 14" id="KW-0413">Isomerase</keyword>
<evidence type="ECO:0000256" key="11">
    <source>
        <dbReference type="PROSITE-ProRule" id="PRU00278"/>
    </source>
</evidence>
<dbReference type="InterPro" id="IPR000297">
    <property type="entry name" value="PPIase_PpiC"/>
</dbReference>
<evidence type="ECO:0000256" key="5">
    <source>
        <dbReference type="ARBA" id="ARBA00022989"/>
    </source>
</evidence>
<evidence type="ECO:0000256" key="2">
    <source>
        <dbReference type="ARBA" id="ARBA00022475"/>
    </source>
</evidence>
<dbReference type="InterPro" id="IPR046357">
    <property type="entry name" value="PPIase_dom_sf"/>
</dbReference>
<dbReference type="Pfam" id="PF13624">
    <property type="entry name" value="SurA_N_3"/>
    <property type="match status" value="1"/>
</dbReference>
<protein>
    <recommendedName>
        <fullName evidence="9">Periplasmic chaperone PpiD</fullName>
    </recommendedName>
    <alternativeName>
        <fullName evidence="10">Periplasmic folding chaperone</fullName>
    </alternativeName>
</protein>
<dbReference type="PANTHER" id="PTHR47529">
    <property type="entry name" value="PEPTIDYL-PROLYL CIS-TRANS ISOMERASE D"/>
    <property type="match status" value="1"/>
</dbReference>
<dbReference type="RefSeq" id="WP_129120599.1">
    <property type="nucleotide sequence ID" value="NZ_PEIB01000001.1"/>
</dbReference>
<dbReference type="InterPro" id="IPR052029">
    <property type="entry name" value="PpiD_chaperone"/>
</dbReference>
<dbReference type="OrthoDB" id="9812372at2"/>
<evidence type="ECO:0000256" key="12">
    <source>
        <dbReference type="SAM" id="Phobius"/>
    </source>
</evidence>
<evidence type="ECO:0000256" key="9">
    <source>
        <dbReference type="ARBA" id="ARBA00040743"/>
    </source>
</evidence>
<evidence type="ECO:0000256" key="10">
    <source>
        <dbReference type="ARBA" id="ARBA00042775"/>
    </source>
</evidence>
<dbReference type="GO" id="GO:0005886">
    <property type="term" value="C:plasma membrane"/>
    <property type="evidence" value="ECO:0007669"/>
    <property type="project" value="UniProtKB-SubCell"/>
</dbReference>
<dbReference type="NCBIfam" id="NF008054">
    <property type="entry name" value="PRK10788.1"/>
    <property type="match status" value="1"/>
</dbReference>
<dbReference type="PANTHER" id="PTHR47529:SF1">
    <property type="entry name" value="PERIPLASMIC CHAPERONE PPID"/>
    <property type="match status" value="1"/>
</dbReference>
<dbReference type="Gene3D" id="3.10.50.40">
    <property type="match status" value="1"/>
</dbReference>
<keyword evidence="7" id="KW-0143">Chaperone</keyword>
<keyword evidence="4 12" id="KW-0812">Transmembrane</keyword>